<gene>
    <name evidence="2" type="ORF">KQI88_05655</name>
</gene>
<dbReference type="Proteomes" id="UP000779508">
    <property type="component" value="Unassembled WGS sequence"/>
</dbReference>
<comment type="caution">
    <text evidence="2">The sequence shown here is derived from an EMBL/GenBank/DDBJ whole genome shotgun (WGS) entry which is preliminary data.</text>
</comment>
<keyword evidence="1" id="KW-1133">Transmembrane helix</keyword>
<reference evidence="2 3" key="1">
    <citation type="submission" date="2021-06" db="EMBL/GenBank/DDBJ databases">
        <authorList>
            <person name="Sun Q."/>
            <person name="Li D."/>
        </authorList>
    </citation>
    <scope>NUCLEOTIDE SEQUENCE [LARGE SCALE GENOMIC DNA]</scope>
    <source>
        <strain evidence="2 3">MSJ-5</strain>
    </source>
</reference>
<evidence type="ECO:0000313" key="3">
    <source>
        <dbReference type="Proteomes" id="UP000779508"/>
    </source>
</evidence>
<organism evidence="2 3">
    <name type="scientific">Alkaliphilus flagellatus</name>
    <dbReference type="NCBI Taxonomy" id="2841507"/>
    <lineage>
        <taxon>Bacteria</taxon>
        <taxon>Bacillati</taxon>
        <taxon>Bacillota</taxon>
        <taxon>Clostridia</taxon>
        <taxon>Peptostreptococcales</taxon>
        <taxon>Natronincolaceae</taxon>
        <taxon>Alkaliphilus</taxon>
    </lineage>
</organism>
<feature type="transmembrane region" description="Helical" evidence="1">
    <location>
        <begin position="43"/>
        <end position="63"/>
    </location>
</feature>
<keyword evidence="1" id="KW-0472">Membrane</keyword>
<evidence type="ECO:0000313" key="2">
    <source>
        <dbReference type="EMBL" id="MBU5675893.1"/>
    </source>
</evidence>
<name>A0ABS6G076_9FIRM</name>
<proteinExistence type="predicted"/>
<sequence length="124" mass="14496">MTKSKSLKYMIIAILSLLIIYYHNKLILMDNKAYELLDSDIRLNYNIFHPLAVLIITISYSIYNNISTRYNKITYLIYICLTLIIIIGAWTKGWSYFVLTLLILGIYATTLNGKIKDYINLDKE</sequence>
<dbReference type="RefSeq" id="WP_216415384.1">
    <property type="nucleotide sequence ID" value="NZ_JAHLQK010000002.1"/>
</dbReference>
<feature type="transmembrane region" description="Helical" evidence="1">
    <location>
        <begin position="75"/>
        <end position="91"/>
    </location>
</feature>
<evidence type="ECO:0000256" key="1">
    <source>
        <dbReference type="SAM" id="Phobius"/>
    </source>
</evidence>
<protein>
    <submittedName>
        <fullName evidence="2">Uncharacterized protein</fullName>
    </submittedName>
</protein>
<feature type="transmembrane region" description="Helical" evidence="1">
    <location>
        <begin position="7"/>
        <end position="23"/>
    </location>
</feature>
<keyword evidence="3" id="KW-1185">Reference proteome</keyword>
<keyword evidence="1" id="KW-0812">Transmembrane</keyword>
<dbReference type="EMBL" id="JAHLQK010000002">
    <property type="protein sequence ID" value="MBU5675893.1"/>
    <property type="molecule type" value="Genomic_DNA"/>
</dbReference>
<accession>A0ABS6G076</accession>
<feature type="transmembrane region" description="Helical" evidence="1">
    <location>
        <begin position="97"/>
        <end position="115"/>
    </location>
</feature>